<name>A0A5D0MT31_FLESI</name>
<dbReference type="EMBL" id="VSIV01000051">
    <property type="protein sequence ID" value="TYB34889.1"/>
    <property type="molecule type" value="Genomic_DNA"/>
</dbReference>
<dbReference type="PANTHER" id="PTHR36456">
    <property type="entry name" value="UPF0232 PROTEIN SCO3875"/>
    <property type="match status" value="1"/>
</dbReference>
<dbReference type="PANTHER" id="PTHR36456:SF1">
    <property type="entry name" value="UPF0232 PROTEIN SCO3875"/>
    <property type="match status" value="1"/>
</dbReference>
<dbReference type="AlphaFoldDB" id="A0A5D0MT31"/>
<dbReference type="RefSeq" id="WP_303700201.1">
    <property type="nucleotide sequence ID" value="NZ_VSIV01000051.1"/>
</dbReference>
<comment type="caution">
    <text evidence="1">The sequence shown here is derived from an EMBL/GenBank/DDBJ whole genome shotgun (WGS) entry which is preliminary data.</text>
</comment>
<dbReference type="InterPro" id="IPR007922">
    <property type="entry name" value="DciA-like"/>
</dbReference>
<dbReference type="Proteomes" id="UP000323337">
    <property type="component" value="Unassembled WGS sequence"/>
</dbReference>
<evidence type="ECO:0000313" key="2">
    <source>
        <dbReference type="Proteomes" id="UP000323337"/>
    </source>
</evidence>
<reference evidence="1 2" key="1">
    <citation type="submission" date="2019-08" db="EMBL/GenBank/DDBJ databases">
        <title>Genomic characterization of a novel candidate phylum (ARYD3) from a high temperature, high salinity tertiary oil reservoir in north central Oklahoma, USA.</title>
        <authorList>
            <person name="Youssef N.H."/>
            <person name="Yadav A."/>
            <person name="Elshahed M.S."/>
        </authorList>
    </citation>
    <scope>NUCLEOTIDE SEQUENCE [LARGE SCALE GENOMIC DNA]</scope>
    <source>
        <strain evidence="1">ARYD1</strain>
    </source>
</reference>
<protein>
    <submittedName>
        <fullName evidence="1">DUF721 domain-containing protein</fullName>
    </submittedName>
</protein>
<organism evidence="1 2">
    <name type="scientific">Flexistipes sinusarabici</name>
    <dbReference type="NCBI Taxonomy" id="2352"/>
    <lineage>
        <taxon>Bacteria</taxon>
        <taxon>Pseudomonadati</taxon>
        <taxon>Deferribacterota</taxon>
        <taxon>Deferribacteres</taxon>
        <taxon>Deferribacterales</taxon>
        <taxon>Flexistipitaceae</taxon>
        <taxon>Flexistipes</taxon>
    </lineage>
</organism>
<accession>A0A5D0MT31</accession>
<gene>
    <name evidence="1" type="ORF">FXF49_01770</name>
</gene>
<evidence type="ECO:0000313" key="1">
    <source>
        <dbReference type="EMBL" id="TYB34889.1"/>
    </source>
</evidence>
<dbReference type="Pfam" id="PF05258">
    <property type="entry name" value="DciA"/>
    <property type="match status" value="1"/>
</dbReference>
<sequence>MVNNIGSIMMEILPENIAELIKINGIYSKCVGKRISKVSKPIKFDGKTLTVAVFDNIWLQELSFLKPDILEKLNSEKLNVKEIKFIHKFKPVSSGKKQQYQRKVTEKEQVFIDRFASFIDDEELRDSYRRALTSYFKRYSLKDFFLE</sequence>
<proteinExistence type="predicted"/>